<evidence type="ECO:0000256" key="1">
    <source>
        <dbReference type="ARBA" id="ARBA00000385"/>
    </source>
</evidence>
<keyword evidence="4 5" id="KW-0413">Isomerase</keyword>
<dbReference type="OrthoDB" id="9802309at2"/>
<dbReference type="Pfam" id="PF16198">
    <property type="entry name" value="TruB_C_2"/>
    <property type="match status" value="1"/>
</dbReference>
<dbReference type="GO" id="GO:0031119">
    <property type="term" value="P:tRNA pseudouridine synthesis"/>
    <property type="evidence" value="ECO:0007669"/>
    <property type="project" value="UniProtKB-UniRule"/>
</dbReference>
<dbReference type="PANTHER" id="PTHR13767:SF2">
    <property type="entry name" value="PSEUDOURIDYLATE SYNTHASE TRUB1"/>
    <property type="match status" value="1"/>
</dbReference>
<dbReference type="EMBL" id="CP023668">
    <property type="protein sequence ID" value="ATG97452.1"/>
    <property type="molecule type" value="Genomic_DNA"/>
</dbReference>
<dbReference type="HAMAP" id="MF_01080">
    <property type="entry name" value="TruB_bact"/>
    <property type="match status" value="1"/>
</dbReference>
<keyword evidence="7" id="KW-1185">Reference proteome</keyword>
<dbReference type="Gene3D" id="3.30.2350.10">
    <property type="entry name" value="Pseudouridine synthase"/>
    <property type="match status" value="1"/>
</dbReference>
<proteinExistence type="inferred from homology"/>
<dbReference type="InterPro" id="IPR032819">
    <property type="entry name" value="TruB_C"/>
</dbReference>
<dbReference type="PANTHER" id="PTHR13767">
    <property type="entry name" value="TRNA-PSEUDOURIDINE SYNTHASE"/>
    <property type="match status" value="1"/>
</dbReference>
<reference evidence="6 7" key="1">
    <citation type="submission" date="2017-09" db="EMBL/GenBank/DDBJ databases">
        <title>SPAdes assembly of the Mesoplasma lactucae genome.</title>
        <authorList>
            <person name="Knight T.F."/>
            <person name="Rubinstein R."/>
            <person name="Citino T."/>
        </authorList>
    </citation>
    <scope>NUCLEOTIDE SEQUENCE [LARGE SCALE GENOMIC DNA]</scope>
    <source>
        <strain evidence="6 7">831-C4</strain>
    </source>
</reference>
<dbReference type="InterPro" id="IPR002501">
    <property type="entry name" value="PsdUridine_synth_N"/>
</dbReference>
<dbReference type="GO" id="GO:1990481">
    <property type="term" value="P:mRNA pseudouridine synthesis"/>
    <property type="evidence" value="ECO:0007669"/>
    <property type="project" value="TreeGrafter"/>
</dbReference>
<organism evidence="6 7">
    <name type="scientific">Mesoplasma lactucae ATCC 49193</name>
    <dbReference type="NCBI Taxonomy" id="81460"/>
    <lineage>
        <taxon>Bacteria</taxon>
        <taxon>Bacillati</taxon>
        <taxon>Mycoplasmatota</taxon>
        <taxon>Mollicutes</taxon>
        <taxon>Entomoplasmatales</taxon>
        <taxon>Entomoplasmataceae</taxon>
        <taxon>Mesoplasma</taxon>
    </lineage>
</organism>
<dbReference type="KEGG" id="mlac:CP520_01615"/>
<dbReference type="InterPro" id="IPR020103">
    <property type="entry name" value="PsdUridine_synth_cat_dom_sf"/>
</dbReference>
<dbReference type="CDD" id="cd02573">
    <property type="entry name" value="PseudoU_synth_EcTruB"/>
    <property type="match status" value="1"/>
</dbReference>
<dbReference type="Pfam" id="PF01509">
    <property type="entry name" value="TruB_N"/>
    <property type="match status" value="1"/>
</dbReference>
<accession>A0A291IRF8</accession>
<dbReference type="NCBIfam" id="TIGR00431">
    <property type="entry name" value="TruB"/>
    <property type="match status" value="1"/>
</dbReference>
<evidence type="ECO:0000313" key="6">
    <source>
        <dbReference type="EMBL" id="ATG97452.1"/>
    </source>
</evidence>
<dbReference type="SUPFAM" id="SSF55120">
    <property type="entry name" value="Pseudouridine synthase"/>
    <property type="match status" value="1"/>
</dbReference>
<keyword evidence="3 5" id="KW-0819">tRNA processing</keyword>
<name>A0A291IRF8_9MOLU</name>
<dbReference type="GO" id="GO:0003723">
    <property type="term" value="F:RNA binding"/>
    <property type="evidence" value="ECO:0007669"/>
    <property type="project" value="InterPro"/>
</dbReference>
<feature type="active site" description="Nucleophile" evidence="5">
    <location>
        <position position="40"/>
    </location>
</feature>
<gene>
    <name evidence="5 6" type="primary">truB</name>
    <name evidence="6" type="ORF">CP520_01615</name>
</gene>
<evidence type="ECO:0000313" key="7">
    <source>
        <dbReference type="Proteomes" id="UP000232227"/>
    </source>
</evidence>
<dbReference type="Proteomes" id="UP000232227">
    <property type="component" value="Chromosome"/>
</dbReference>
<dbReference type="AlphaFoldDB" id="A0A291IRF8"/>
<dbReference type="EC" id="5.4.99.25" evidence="5"/>
<dbReference type="RefSeq" id="WP_096862740.1">
    <property type="nucleotide sequence ID" value="NZ_CP023668.1"/>
</dbReference>
<evidence type="ECO:0000256" key="3">
    <source>
        <dbReference type="ARBA" id="ARBA00022694"/>
    </source>
</evidence>
<comment type="similarity">
    <text evidence="2 5">Belongs to the pseudouridine synthase TruB family. Type 1 subfamily.</text>
</comment>
<comment type="function">
    <text evidence="5">Responsible for synthesis of pseudouridine from uracil-55 in the psi GC loop of transfer RNAs.</text>
</comment>
<protein>
    <recommendedName>
        <fullName evidence="5">tRNA pseudouridine synthase B</fullName>
        <ecNumber evidence="5">5.4.99.25</ecNumber>
    </recommendedName>
    <alternativeName>
        <fullName evidence="5">tRNA pseudouridine(55) synthase</fullName>
        <shortName evidence="5">Psi55 synthase</shortName>
    </alternativeName>
    <alternativeName>
        <fullName evidence="5">tRNA pseudouridylate synthase</fullName>
    </alternativeName>
    <alternativeName>
        <fullName evidence="5">tRNA-uridine isomerase</fullName>
    </alternativeName>
</protein>
<evidence type="ECO:0000256" key="5">
    <source>
        <dbReference type="HAMAP-Rule" id="MF_01080"/>
    </source>
</evidence>
<sequence>MNNSGIFIVDKPQGITTNKLIQQVKRKLNLKKVGHAGTLDPLATGVVIVLVNSGTKLSDYFLNQEKIYQVKGQLYTATDSFDSDGNITETDETSHVTLKQLEQVIDKYNDYEYEQIPPIFSAIKVQGKKLYEYARCGVSDVAIQPRKVHIKKVELLSFDEEMGIFELRVEASKGTYIRSLVVDIAHDLNTLAHVTELRRLKSGVFDINQAKTLDDLELKDLISNYDAVKQNEYQIYELNKEEFDDVIKGKKIKLDLEKERVFLSYNNEIIALYGKENDYYRSLKGGFSV</sequence>
<evidence type="ECO:0000256" key="2">
    <source>
        <dbReference type="ARBA" id="ARBA00005642"/>
    </source>
</evidence>
<dbReference type="GO" id="GO:0160148">
    <property type="term" value="F:tRNA pseudouridine(55) synthase activity"/>
    <property type="evidence" value="ECO:0007669"/>
    <property type="project" value="UniProtKB-EC"/>
</dbReference>
<evidence type="ECO:0000256" key="4">
    <source>
        <dbReference type="ARBA" id="ARBA00023235"/>
    </source>
</evidence>
<dbReference type="InterPro" id="IPR014780">
    <property type="entry name" value="tRNA_psdUridine_synth_TruB"/>
</dbReference>
<comment type="catalytic activity">
    <reaction evidence="1 5">
        <text>uridine(55) in tRNA = pseudouridine(55) in tRNA</text>
        <dbReference type="Rhea" id="RHEA:42532"/>
        <dbReference type="Rhea" id="RHEA-COMP:10101"/>
        <dbReference type="Rhea" id="RHEA-COMP:10102"/>
        <dbReference type="ChEBI" id="CHEBI:65314"/>
        <dbReference type="ChEBI" id="CHEBI:65315"/>
        <dbReference type="EC" id="5.4.99.25"/>
    </reaction>
</comment>